<evidence type="ECO:0000256" key="8">
    <source>
        <dbReference type="ARBA" id="ARBA00022771"/>
    </source>
</evidence>
<accession>A0ABD3UQE2</accession>
<dbReference type="PANTHER" id="PTHR46913:SF1">
    <property type="entry name" value="RING-H2 FINGER PROTEIN ATL16"/>
    <property type="match status" value="1"/>
</dbReference>
<dbReference type="AlphaFoldDB" id="A0ABD3UQE2"/>
<evidence type="ECO:0000256" key="1">
    <source>
        <dbReference type="ARBA" id="ARBA00000900"/>
    </source>
</evidence>
<evidence type="ECO:0000256" key="5">
    <source>
        <dbReference type="ARBA" id="ARBA00022679"/>
    </source>
</evidence>
<sequence>MQSPSHGLDSSVISSIPQFVFSAKEQGGKGLVCVICLSLFGDEEIGRKLASCNHCFHVECIDMWLHSHTTCPICRAPAVQALDHFNNEIVGELLDTNSNDLGESGAVSIEESRLEIIVEVPNAGNENEINDTFQRKLHTSSNINWMLLDSCEFRSVAWFGVT</sequence>
<comment type="catalytic activity">
    <reaction evidence="1">
        <text>S-ubiquitinyl-[E2 ubiquitin-conjugating enzyme]-L-cysteine + [acceptor protein]-L-lysine = [E2 ubiquitin-conjugating enzyme]-L-cysteine + N(6)-ubiquitinyl-[acceptor protein]-L-lysine.</text>
        <dbReference type="EC" id="2.3.2.27"/>
    </reaction>
</comment>
<keyword evidence="11" id="KW-1133">Transmembrane helix</keyword>
<keyword evidence="5" id="KW-0808">Transferase</keyword>
<evidence type="ECO:0000256" key="3">
    <source>
        <dbReference type="ARBA" id="ARBA00004906"/>
    </source>
</evidence>
<keyword evidence="7" id="KW-0479">Metal-binding</keyword>
<dbReference type="PROSITE" id="PS50089">
    <property type="entry name" value="ZF_RING_2"/>
    <property type="match status" value="1"/>
</dbReference>
<comment type="caution">
    <text evidence="16">The sequence shown here is derived from an EMBL/GenBank/DDBJ whole genome shotgun (WGS) entry which is preliminary data.</text>
</comment>
<keyword evidence="6" id="KW-0812">Transmembrane</keyword>
<dbReference type="PANTHER" id="PTHR46913">
    <property type="entry name" value="RING-H2 FINGER PROTEIN ATL16"/>
    <property type="match status" value="1"/>
</dbReference>
<comment type="similarity">
    <text evidence="13">Belongs to the RING-type zinc finger family. ATL subfamily.</text>
</comment>
<dbReference type="GO" id="GO:0016020">
    <property type="term" value="C:membrane"/>
    <property type="evidence" value="ECO:0007669"/>
    <property type="project" value="UniProtKB-SubCell"/>
</dbReference>
<gene>
    <name evidence="16" type="ORF">ACJIZ3_012470</name>
</gene>
<dbReference type="InterPro" id="IPR013083">
    <property type="entry name" value="Znf_RING/FYVE/PHD"/>
</dbReference>
<dbReference type="Pfam" id="PF13639">
    <property type="entry name" value="zf-RING_2"/>
    <property type="match status" value="1"/>
</dbReference>
<dbReference type="InterPro" id="IPR044600">
    <property type="entry name" value="ATL1/ATL16-like"/>
</dbReference>
<protein>
    <recommendedName>
        <fullName evidence="4">RING-type E3 ubiquitin transferase</fullName>
        <ecNumber evidence="4">2.3.2.27</ecNumber>
    </recommendedName>
</protein>
<dbReference type="SUPFAM" id="SSF57850">
    <property type="entry name" value="RING/U-box"/>
    <property type="match status" value="1"/>
</dbReference>
<keyword evidence="12" id="KW-0472">Membrane</keyword>
<evidence type="ECO:0000256" key="6">
    <source>
        <dbReference type="ARBA" id="ARBA00022692"/>
    </source>
</evidence>
<dbReference type="Proteomes" id="UP001634393">
    <property type="component" value="Unassembled WGS sequence"/>
</dbReference>
<evidence type="ECO:0000256" key="10">
    <source>
        <dbReference type="ARBA" id="ARBA00022833"/>
    </source>
</evidence>
<dbReference type="GO" id="GO:0061630">
    <property type="term" value="F:ubiquitin protein ligase activity"/>
    <property type="evidence" value="ECO:0007669"/>
    <property type="project" value="UniProtKB-EC"/>
</dbReference>
<keyword evidence="9" id="KW-0833">Ubl conjugation pathway</keyword>
<evidence type="ECO:0000256" key="14">
    <source>
        <dbReference type="PROSITE-ProRule" id="PRU00175"/>
    </source>
</evidence>
<evidence type="ECO:0000256" key="2">
    <source>
        <dbReference type="ARBA" id="ARBA00004167"/>
    </source>
</evidence>
<reference evidence="16 17" key="1">
    <citation type="submission" date="2024-12" db="EMBL/GenBank/DDBJ databases">
        <title>The unique morphological basis and parallel evolutionary history of personate flowers in Penstemon.</title>
        <authorList>
            <person name="Depatie T.H."/>
            <person name="Wessinger C.A."/>
        </authorList>
    </citation>
    <scope>NUCLEOTIDE SEQUENCE [LARGE SCALE GENOMIC DNA]</scope>
    <source>
        <strain evidence="16">WTNN_2</strain>
        <tissue evidence="16">Leaf</tissue>
    </source>
</reference>
<keyword evidence="10" id="KW-0862">Zinc</keyword>
<evidence type="ECO:0000256" key="12">
    <source>
        <dbReference type="ARBA" id="ARBA00023136"/>
    </source>
</evidence>
<comment type="subcellular location">
    <subcellularLocation>
        <location evidence="2">Membrane</location>
        <topology evidence="2">Single-pass membrane protein</topology>
    </subcellularLocation>
</comment>
<organism evidence="16 17">
    <name type="scientific">Penstemon smallii</name>
    <dbReference type="NCBI Taxonomy" id="265156"/>
    <lineage>
        <taxon>Eukaryota</taxon>
        <taxon>Viridiplantae</taxon>
        <taxon>Streptophyta</taxon>
        <taxon>Embryophyta</taxon>
        <taxon>Tracheophyta</taxon>
        <taxon>Spermatophyta</taxon>
        <taxon>Magnoliopsida</taxon>
        <taxon>eudicotyledons</taxon>
        <taxon>Gunneridae</taxon>
        <taxon>Pentapetalae</taxon>
        <taxon>asterids</taxon>
        <taxon>lamiids</taxon>
        <taxon>Lamiales</taxon>
        <taxon>Plantaginaceae</taxon>
        <taxon>Cheloneae</taxon>
        <taxon>Penstemon</taxon>
    </lineage>
</organism>
<evidence type="ECO:0000256" key="4">
    <source>
        <dbReference type="ARBA" id="ARBA00012483"/>
    </source>
</evidence>
<name>A0ABD3UQE2_9LAMI</name>
<feature type="domain" description="RING-type" evidence="15">
    <location>
        <begin position="33"/>
        <end position="75"/>
    </location>
</feature>
<evidence type="ECO:0000313" key="16">
    <source>
        <dbReference type="EMBL" id="KAL3850588.1"/>
    </source>
</evidence>
<evidence type="ECO:0000259" key="15">
    <source>
        <dbReference type="PROSITE" id="PS50089"/>
    </source>
</evidence>
<evidence type="ECO:0000313" key="17">
    <source>
        <dbReference type="Proteomes" id="UP001634393"/>
    </source>
</evidence>
<keyword evidence="17" id="KW-1185">Reference proteome</keyword>
<dbReference type="EC" id="2.3.2.27" evidence="4"/>
<keyword evidence="8 14" id="KW-0863">Zinc-finger</keyword>
<evidence type="ECO:0000256" key="9">
    <source>
        <dbReference type="ARBA" id="ARBA00022786"/>
    </source>
</evidence>
<dbReference type="CDD" id="cd16461">
    <property type="entry name" value="RING-H2_EL5-like"/>
    <property type="match status" value="1"/>
</dbReference>
<evidence type="ECO:0000256" key="7">
    <source>
        <dbReference type="ARBA" id="ARBA00022723"/>
    </source>
</evidence>
<dbReference type="Gene3D" id="3.30.40.10">
    <property type="entry name" value="Zinc/RING finger domain, C3HC4 (zinc finger)"/>
    <property type="match status" value="1"/>
</dbReference>
<dbReference type="SMART" id="SM00184">
    <property type="entry name" value="RING"/>
    <property type="match status" value="1"/>
</dbReference>
<evidence type="ECO:0000256" key="11">
    <source>
        <dbReference type="ARBA" id="ARBA00022989"/>
    </source>
</evidence>
<dbReference type="EMBL" id="JBJXBP010000001">
    <property type="protein sequence ID" value="KAL3850588.1"/>
    <property type="molecule type" value="Genomic_DNA"/>
</dbReference>
<dbReference type="GO" id="GO:0008270">
    <property type="term" value="F:zinc ion binding"/>
    <property type="evidence" value="ECO:0007669"/>
    <property type="project" value="UniProtKB-KW"/>
</dbReference>
<comment type="pathway">
    <text evidence="3">Protein modification; protein ubiquitination.</text>
</comment>
<evidence type="ECO:0000256" key="13">
    <source>
        <dbReference type="ARBA" id="ARBA00024209"/>
    </source>
</evidence>
<proteinExistence type="inferred from homology"/>
<dbReference type="InterPro" id="IPR001841">
    <property type="entry name" value="Znf_RING"/>
</dbReference>